<dbReference type="Gene3D" id="3.30.50.10">
    <property type="entry name" value="Erythroid Transcription Factor GATA-1, subunit A"/>
    <property type="match status" value="1"/>
</dbReference>
<dbReference type="InterPro" id="IPR013088">
    <property type="entry name" value="Znf_NHR/GATA"/>
</dbReference>
<dbReference type="PANTHER" id="PTHR46855:SF1">
    <property type="entry name" value="GATA TRANSCRIPTION FACTOR 26"/>
    <property type="match status" value="1"/>
</dbReference>
<dbReference type="OrthoDB" id="515401at2759"/>
<evidence type="ECO:0000313" key="3">
    <source>
        <dbReference type="EMBL" id="KAF6168778.1"/>
    </source>
</evidence>
<evidence type="ECO:0000259" key="2">
    <source>
        <dbReference type="PROSITE" id="PS50114"/>
    </source>
</evidence>
<dbReference type="SUPFAM" id="SSF57716">
    <property type="entry name" value="Glucocorticoid receptor-like (DNA-binding domain)"/>
    <property type="match status" value="1"/>
</dbReference>
<dbReference type="PROSITE" id="PS00344">
    <property type="entry name" value="GATA_ZN_FINGER_1"/>
    <property type="match status" value="1"/>
</dbReference>
<feature type="domain" description="GATA-type" evidence="2">
    <location>
        <begin position="7"/>
        <end position="40"/>
    </location>
</feature>
<evidence type="ECO:0000256" key="1">
    <source>
        <dbReference type="PROSITE-ProRule" id="PRU00094"/>
    </source>
</evidence>
<dbReference type="GO" id="GO:0008270">
    <property type="term" value="F:zinc ion binding"/>
    <property type="evidence" value="ECO:0007669"/>
    <property type="project" value="UniProtKB-KW"/>
</dbReference>
<keyword evidence="1" id="KW-0479">Metal-binding</keyword>
<evidence type="ECO:0000313" key="4">
    <source>
        <dbReference type="Proteomes" id="UP000541444"/>
    </source>
</evidence>
<dbReference type="SMART" id="SM00401">
    <property type="entry name" value="ZnF_GATA"/>
    <property type="match status" value="1"/>
</dbReference>
<accession>A0A7J7NPC6</accession>
<comment type="caution">
    <text evidence="3">The sequence shown here is derived from an EMBL/GenBank/DDBJ whole genome shotgun (WGS) entry which is preliminary data.</text>
</comment>
<dbReference type="Proteomes" id="UP000541444">
    <property type="component" value="Unassembled WGS sequence"/>
</dbReference>
<gene>
    <name evidence="3" type="ORF">GIB67_012176</name>
</gene>
<reference evidence="3 4" key="1">
    <citation type="journal article" date="2020" name="IScience">
        <title>Genome Sequencing of the Endangered Kingdonia uniflora (Circaeasteraceae, Ranunculales) Reveals Potential Mechanisms of Evolutionary Specialization.</title>
        <authorList>
            <person name="Sun Y."/>
            <person name="Deng T."/>
            <person name="Zhang A."/>
            <person name="Moore M.J."/>
            <person name="Landis J.B."/>
            <person name="Lin N."/>
            <person name="Zhang H."/>
            <person name="Zhang X."/>
            <person name="Huang J."/>
            <person name="Zhang X."/>
            <person name="Sun H."/>
            <person name="Wang H."/>
        </authorList>
    </citation>
    <scope>NUCLEOTIDE SEQUENCE [LARGE SCALE GENOMIC DNA]</scope>
    <source>
        <strain evidence="3">TB1705</strain>
        <tissue evidence="3">Leaf</tissue>
    </source>
</reference>
<keyword evidence="1" id="KW-0862">Zinc</keyword>
<sequence>MGRQGPCNNCKTKSSPFWRSRPLGKSILCNACRSRYRLRGTLANYTLKAHVRALAPLQYNNNRNFQDYKVQTAKNPTNWQIRKVHSEERIKDKTAVLPYYLCPSGFQDGTSNGSCSGSSSLVSGSHIQLGSMDWNASGPVKLSFLDFHIHTKKGSRTQDSSFQSVSLEEVLLYESGDPTYSSETVYGYYLLKSQSVSSKEEESEASSPIVENKVACVNKS</sequence>
<dbReference type="AlphaFoldDB" id="A0A7J7NPC6"/>
<organism evidence="3 4">
    <name type="scientific">Kingdonia uniflora</name>
    <dbReference type="NCBI Taxonomy" id="39325"/>
    <lineage>
        <taxon>Eukaryota</taxon>
        <taxon>Viridiplantae</taxon>
        <taxon>Streptophyta</taxon>
        <taxon>Embryophyta</taxon>
        <taxon>Tracheophyta</taxon>
        <taxon>Spermatophyta</taxon>
        <taxon>Magnoliopsida</taxon>
        <taxon>Ranunculales</taxon>
        <taxon>Circaeasteraceae</taxon>
        <taxon>Kingdonia</taxon>
    </lineage>
</organism>
<protein>
    <recommendedName>
        <fullName evidence="2">GATA-type domain-containing protein</fullName>
    </recommendedName>
</protein>
<dbReference type="GO" id="GO:0043565">
    <property type="term" value="F:sequence-specific DNA binding"/>
    <property type="evidence" value="ECO:0007669"/>
    <property type="project" value="InterPro"/>
</dbReference>
<dbReference type="PROSITE" id="PS50114">
    <property type="entry name" value="GATA_ZN_FINGER_2"/>
    <property type="match status" value="1"/>
</dbReference>
<dbReference type="GO" id="GO:0006355">
    <property type="term" value="P:regulation of DNA-templated transcription"/>
    <property type="evidence" value="ECO:0007669"/>
    <property type="project" value="InterPro"/>
</dbReference>
<dbReference type="InterPro" id="IPR000679">
    <property type="entry name" value="Znf_GATA"/>
</dbReference>
<dbReference type="CDD" id="cd00202">
    <property type="entry name" value="ZnF_GATA"/>
    <property type="match status" value="1"/>
</dbReference>
<dbReference type="Pfam" id="PF00320">
    <property type="entry name" value="GATA"/>
    <property type="match status" value="1"/>
</dbReference>
<dbReference type="EMBL" id="JACGCM010000679">
    <property type="protein sequence ID" value="KAF6168778.1"/>
    <property type="molecule type" value="Genomic_DNA"/>
</dbReference>
<dbReference type="InterPro" id="IPR044589">
    <property type="entry name" value="GATA26/27"/>
</dbReference>
<keyword evidence="1" id="KW-0863">Zinc-finger</keyword>
<proteinExistence type="predicted"/>
<dbReference type="PANTHER" id="PTHR46855">
    <property type="entry name" value="OSJNBB0038F03.10 PROTEIN"/>
    <property type="match status" value="1"/>
</dbReference>
<name>A0A7J7NPC6_9MAGN</name>
<keyword evidence="4" id="KW-1185">Reference proteome</keyword>